<evidence type="ECO:0000313" key="1">
    <source>
        <dbReference type="EMBL" id="KAB1280040.1"/>
    </source>
</evidence>
<dbReference type="InterPro" id="IPR013783">
    <property type="entry name" value="Ig-like_fold"/>
</dbReference>
<gene>
    <name evidence="1" type="ORF">Cadr_000015672</name>
</gene>
<reference evidence="1 2" key="1">
    <citation type="journal article" date="2019" name="Mol. Ecol. Resour.">
        <title>Improving Illumina assemblies with Hi-C and long reads: an example with the North African dromedary.</title>
        <authorList>
            <person name="Elbers J.P."/>
            <person name="Rogers M.F."/>
            <person name="Perelman P.L."/>
            <person name="Proskuryakova A.A."/>
            <person name="Serdyukova N.A."/>
            <person name="Johnson W.E."/>
            <person name="Horin P."/>
            <person name="Corander J."/>
            <person name="Murphy D."/>
            <person name="Burger P.A."/>
        </authorList>
    </citation>
    <scope>NUCLEOTIDE SEQUENCE [LARGE SCALE GENOMIC DNA]</scope>
    <source>
        <strain evidence="1">Drom800</strain>
        <tissue evidence="1">Blood</tissue>
    </source>
</reference>
<dbReference type="AlphaFoldDB" id="A0A5N4E9L9"/>
<organism evidence="1 2">
    <name type="scientific">Camelus dromedarius</name>
    <name type="common">Dromedary</name>
    <name type="synonym">Arabian camel</name>
    <dbReference type="NCBI Taxonomy" id="9838"/>
    <lineage>
        <taxon>Eukaryota</taxon>
        <taxon>Metazoa</taxon>
        <taxon>Chordata</taxon>
        <taxon>Craniata</taxon>
        <taxon>Vertebrata</taxon>
        <taxon>Euteleostomi</taxon>
        <taxon>Mammalia</taxon>
        <taxon>Eutheria</taxon>
        <taxon>Laurasiatheria</taxon>
        <taxon>Artiodactyla</taxon>
        <taxon>Tylopoda</taxon>
        <taxon>Camelidae</taxon>
        <taxon>Camelus</taxon>
    </lineage>
</organism>
<comment type="caution">
    <text evidence="1">The sequence shown here is derived from an EMBL/GenBank/DDBJ whole genome shotgun (WGS) entry which is preliminary data.</text>
</comment>
<dbReference type="Proteomes" id="UP000299084">
    <property type="component" value="Unassembled WGS sequence"/>
</dbReference>
<accession>A0A5N4E9L9</accession>
<keyword evidence="2" id="KW-1185">Reference proteome</keyword>
<name>A0A5N4E9L9_CAMDR</name>
<dbReference type="Gene3D" id="2.60.40.10">
    <property type="entry name" value="Immunoglobulins"/>
    <property type="match status" value="1"/>
</dbReference>
<sequence length="97" mass="10885">MAAMCNGMQISSRQTLNLLALVVYWEMEDKKIIQFVNGEEDLNVQQAVANSQSGPVLMRDQLFLGKAALQITDVKLQDAGVLLLLDQLWRCRLHGLL</sequence>
<evidence type="ECO:0000313" key="2">
    <source>
        <dbReference type="Proteomes" id="UP000299084"/>
    </source>
</evidence>
<proteinExistence type="predicted"/>
<protein>
    <submittedName>
        <fullName evidence="1">Programmed cell death 1 ligand 1</fullName>
    </submittedName>
</protein>
<dbReference type="EMBL" id="JWIN03000004">
    <property type="protein sequence ID" value="KAB1280040.1"/>
    <property type="molecule type" value="Genomic_DNA"/>
</dbReference>